<dbReference type="InterPro" id="IPR008422">
    <property type="entry name" value="KN_HD"/>
</dbReference>
<organism evidence="8">
    <name type="scientific">Coprinopsis cinerea</name>
    <name type="common">Inky cap fungus</name>
    <name type="synonym">Hormographiella aspergillata</name>
    <dbReference type="NCBI Taxonomy" id="5346"/>
    <lineage>
        <taxon>Eukaryota</taxon>
        <taxon>Fungi</taxon>
        <taxon>Dikarya</taxon>
        <taxon>Basidiomycota</taxon>
        <taxon>Agaricomycotina</taxon>
        <taxon>Agaricomycetes</taxon>
        <taxon>Agaricomycetidae</taxon>
        <taxon>Agaricales</taxon>
        <taxon>Agaricineae</taxon>
        <taxon>Psathyrellaceae</taxon>
        <taxon>Coprinopsis</taxon>
    </lineage>
</organism>
<dbReference type="AlphaFoldDB" id="Q9Y7A2"/>
<dbReference type="Pfam" id="PF12731">
    <property type="entry name" value="Mating_N"/>
    <property type="match status" value="1"/>
</dbReference>
<keyword evidence="3 5" id="KW-0371">Homeobox</keyword>
<dbReference type="Pfam" id="PF12737">
    <property type="entry name" value="Mating_C"/>
    <property type="match status" value="1"/>
</dbReference>
<dbReference type="SUPFAM" id="SSF46689">
    <property type="entry name" value="Homeodomain-like"/>
    <property type="match status" value="1"/>
</dbReference>
<feature type="region of interest" description="Disordered" evidence="6">
    <location>
        <begin position="258"/>
        <end position="288"/>
    </location>
</feature>
<evidence type="ECO:0000256" key="2">
    <source>
        <dbReference type="ARBA" id="ARBA00023125"/>
    </source>
</evidence>
<dbReference type="InterPro" id="IPR001356">
    <property type="entry name" value="HD"/>
</dbReference>
<dbReference type="InterPro" id="IPR009057">
    <property type="entry name" value="Homeodomain-like_sf"/>
</dbReference>
<dbReference type="EMBL" id="AF126783">
    <property type="protein sequence ID" value="AAD33323.1"/>
    <property type="molecule type" value="Genomic_DNA"/>
</dbReference>
<evidence type="ECO:0000256" key="5">
    <source>
        <dbReference type="PROSITE-ProRule" id="PRU00108"/>
    </source>
</evidence>
<feature type="DNA-binding region" description="Homeobox" evidence="5">
    <location>
        <begin position="142"/>
        <end position="177"/>
    </location>
</feature>
<evidence type="ECO:0000256" key="6">
    <source>
        <dbReference type="SAM" id="MobiDB-lite"/>
    </source>
</evidence>
<sequence length="630" mass="69474">MAIPLGAPAGDSADTIVRRTIESLRKDFLAMIRGGSANSLTAFLDACSQFDTYVHSCHDSLSDETMDLLLEFSVPLATLSDNMVELEDEKKPVADRFPEDIIGILTDQASHMTLAGESESSTTPLYVQPCARWLKDNWHNPYPSPQTRSHIATQTHALRKDIDAWFIDARRRIGWNDLRRKYFDNKRANIVQAAAIFVSSDPTSDGLPSHLEIEFASVLARATSLYDERFSQSTLACKLDNAVRDMTPALKEQLKIEKARKRQEERMSSVTNKRARHAYPTPERSPPAAAELLASPSLSVIDLTYVDESPSIGRKRRRSLRSDDDDAKPPLCKRSRSQSIRRELSPVNGLPSPAASTQEELSELSTAMSPQRPSLPQSISTDGSKSTGKRKRRLSDGFQYPATKRPQMRPQTVSDPLPIANVEDWDRWFQEHVLSSPELTLTGDIPSPVTVDAPDSSTPLDIQLFNFPLIPDLPPSAPAAPAPTAELNVLEPLEAPTLSLDLTLPWMDNSFAQPLQPTISVPASNNLYINSAAFSTLDATTSQPFSNADGSAFLHDPSLWSDVSVPDLDFSTLFNQPSTISATPVPIFVPPQPSSSTTKALSEQEREAKRKELEELEARAQAIRAEISVP</sequence>
<dbReference type="InterPro" id="IPR024441">
    <property type="entry name" value="Homeodomain1_C"/>
</dbReference>
<feature type="compositionally biased region" description="Basic and acidic residues" evidence="6">
    <location>
        <begin position="602"/>
        <end position="611"/>
    </location>
</feature>
<dbReference type="SMART" id="SM00389">
    <property type="entry name" value="HOX"/>
    <property type="match status" value="1"/>
</dbReference>
<keyword evidence="4 5" id="KW-0539">Nucleus</keyword>
<accession>Q9Y7A2</accession>
<protein>
    <submittedName>
        <fullName evidence="8">Mating-type protein beta 1</fullName>
    </submittedName>
</protein>
<dbReference type="InterPro" id="IPR024333">
    <property type="entry name" value="Mating-type_A-alpha/beta_1_N"/>
</dbReference>
<dbReference type="PROSITE" id="PS50071">
    <property type="entry name" value="HOMEOBOX_2"/>
    <property type="match status" value="1"/>
</dbReference>
<dbReference type="Pfam" id="PF05920">
    <property type="entry name" value="Homeobox_KN"/>
    <property type="match status" value="1"/>
</dbReference>
<keyword evidence="2 5" id="KW-0238">DNA-binding</keyword>
<reference evidence="8" key="2">
    <citation type="journal article" date="1999" name="Proc. Natl. Acad. Sci. U.S.A.">
        <title>The signature of balancing selection: fungal mating compatibility gene evolution.</title>
        <authorList>
            <person name="May G."/>
            <person name="Shaw F."/>
            <person name="Badrane H."/>
            <person name="Vekemans X."/>
        </authorList>
    </citation>
    <scope>NUCLEOTIDE SEQUENCE</scope>
    <source>
        <strain evidence="8">5B3</strain>
    </source>
</reference>
<feature type="region of interest" description="Disordered" evidence="6">
    <location>
        <begin position="311"/>
        <end position="415"/>
    </location>
</feature>
<dbReference type="VEuPathDB" id="FungiDB:CC1G_01831"/>
<dbReference type="CDD" id="cd00086">
    <property type="entry name" value="homeodomain"/>
    <property type="match status" value="1"/>
</dbReference>
<evidence type="ECO:0000313" key="8">
    <source>
        <dbReference type="EMBL" id="AAD33323.1"/>
    </source>
</evidence>
<dbReference type="GO" id="GO:0003677">
    <property type="term" value="F:DNA binding"/>
    <property type="evidence" value="ECO:0007669"/>
    <property type="project" value="UniProtKB-UniRule"/>
</dbReference>
<dbReference type="GO" id="GO:0005634">
    <property type="term" value="C:nucleus"/>
    <property type="evidence" value="ECO:0007669"/>
    <property type="project" value="UniProtKB-SubCell"/>
</dbReference>
<evidence type="ECO:0000259" key="7">
    <source>
        <dbReference type="PROSITE" id="PS50071"/>
    </source>
</evidence>
<evidence type="ECO:0000256" key="4">
    <source>
        <dbReference type="ARBA" id="ARBA00023242"/>
    </source>
</evidence>
<comment type="similarity">
    <text evidence="1">Belongs to the TALE/M-ATYP homeobox family.</text>
</comment>
<name>Q9Y7A2_COPCI</name>
<proteinExistence type="inferred from homology"/>
<comment type="subcellular location">
    <subcellularLocation>
        <location evidence="5">Nucleus</location>
    </subcellularLocation>
</comment>
<gene>
    <name evidence="8" type="primary">b1</name>
</gene>
<dbReference type="Gene3D" id="1.10.10.60">
    <property type="entry name" value="Homeodomain-like"/>
    <property type="match status" value="1"/>
</dbReference>
<feature type="domain" description="Homeobox" evidence="7">
    <location>
        <begin position="140"/>
        <end position="176"/>
    </location>
</feature>
<feature type="region of interest" description="Disordered" evidence="6">
    <location>
        <begin position="588"/>
        <end position="611"/>
    </location>
</feature>
<feature type="compositionally biased region" description="Basic and acidic residues" evidence="6">
    <location>
        <begin position="258"/>
        <end position="267"/>
    </location>
</feature>
<dbReference type="VEuPathDB" id="FungiDB:CC2G_000672"/>
<evidence type="ECO:0000256" key="3">
    <source>
        <dbReference type="ARBA" id="ARBA00023155"/>
    </source>
</evidence>
<reference evidence="8" key="1">
    <citation type="journal article" date="1999" name="Mol. Biol. Evol.">
        <title>The divergence-homogenization duality in the evolution of the b1 mating type gene of Coprinus cinereus.</title>
        <authorList>
            <person name="Badrane H."/>
            <person name="May G."/>
        </authorList>
    </citation>
    <scope>NUCLEOTIDE SEQUENCE</scope>
    <source>
        <strain evidence="8">5B3</strain>
    </source>
</reference>
<evidence type="ECO:0000256" key="1">
    <source>
        <dbReference type="ARBA" id="ARBA00005800"/>
    </source>
</evidence>
<feature type="compositionally biased region" description="Polar residues" evidence="6">
    <location>
        <begin position="354"/>
        <end position="386"/>
    </location>
</feature>
<dbReference type="GO" id="GO:0006355">
    <property type="term" value="P:regulation of DNA-templated transcription"/>
    <property type="evidence" value="ECO:0007669"/>
    <property type="project" value="InterPro"/>
</dbReference>